<name>A0A1H9GG11_9GAMM</name>
<keyword evidence="1" id="KW-0812">Transmembrane</keyword>
<dbReference type="OrthoDB" id="982755at2"/>
<dbReference type="STRING" id="867345.SAMN05421693_13615"/>
<keyword evidence="1" id="KW-0472">Membrane</keyword>
<sequence>MPHRHAPHALWAFALSIILLMPASVFAQGVPTLDVSTQMARAGYYQLRWGLEGADGTLYRLEESRYDDFRQVRVLYEGADRATVISGRSDGIFHYRVRATVADGGHSPWSEPLMVTVAHHSLGQALTLFLTGAVVFLATIALIVTGRKV</sequence>
<evidence type="ECO:0000256" key="2">
    <source>
        <dbReference type="SAM" id="SignalP"/>
    </source>
</evidence>
<dbReference type="RefSeq" id="WP_090209424.1">
    <property type="nucleotide sequence ID" value="NZ_FOFO01000036.1"/>
</dbReference>
<dbReference type="AlphaFoldDB" id="A0A1H9GG11"/>
<feature type="signal peptide" evidence="2">
    <location>
        <begin position="1"/>
        <end position="27"/>
    </location>
</feature>
<reference evidence="3 4" key="1">
    <citation type="submission" date="2016-10" db="EMBL/GenBank/DDBJ databases">
        <authorList>
            <person name="de Groot N.N."/>
        </authorList>
    </citation>
    <scope>NUCLEOTIDE SEQUENCE [LARGE SCALE GENOMIC DNA]</scope>
    <source>
        <strain evidence="3 4">B7-7</strain>
    </source>
</reference>
<keyword evidence="2" id="KW-0732">Signal</keyword>
<evidence type="ECO:0000313" key="4">
    <source>
        <dbReference type="Proteomes" id="UP000199496"/>
    </source>
</evidence>
<feature type="transmembrane region" description="Helical" evidence="1">
    <location>
        <begin position="122"/>
        <end position="144"/>
    </location>
</feature>
<evidence type="ECO:0000313" key="3">
    <source>
        <dbReference type="EMBL" id="SEQ49052.1"/>
    </source>
</evidence>
<keyword evidence="1" id="KW-1133">Transmembrane helix</keyword>
<evidence type="ECO:0000256" key="1">
    <source>
        <dbReference type="SAM" id="Phobius"/>
    </source>
</evidence>
<protein>
    <recommendedName>
        <fullName evidence="5">Fibronectin type-III domain-containing protein</fullName>
    </recommendedName>
</protein>
<keyword evidence="4" id="KW-1185">Reference proteome</keyword>
<evidence type="ECO:0008006" key="5">
    <source>
        <dbReference type="Google" id="ProtNLM"/>
    </source>
</evidence>
<dbReference type="SUPFAM" id="SSF49265">
    <property type="entry name" value="Fibronectin type III"/>
    <property type="match status" value="1"/>
</dbReference>
<dbReference type="EMBL" id="FOFO01000036">
    <property type="protein sequence ID" value="SEQ49052.1"/>
    <property type="molecule type" value="Genomic_DNA"/>
</dbReference>
<dbReference type="InterPro" id="IPR036116">
    <property type="entry name" value="FN3_sf"/>
</dbReference>
<feature type="chain" id="PRO_5011755215" description="Fibronectin type-III domain-containing protein" evidence="2">
    <location>
        <begin position="28"/>
        <end position="149"/>
    </location>
</feature>
<dbReference type="Gene3D" id="2.60.40.10">
    <property type="entry name" value="Immunoglobulins"/>
    <property type="match status" value="1"/>
</dbReference>
<gene>
    <name evidence="3" type="ORF">SAMN05421693_13615</name>
</gene>
<dbReference type="Proteomes" id="UP000199496">
    <property type="component" value="Unassembled WGS sequence"/>
</dbReference>
<proteinExistence type="predicted"/>
<organism evidence="3 4">
    <name type="scientific">Ectothiorhodospira magna</name>
    <dbReference type="NCBI Taxonomy" id="867345"/>
    <lineage>
        <taxon>Bacteria</taxon>
        <taxon>Pseudomonadati</taxon>
        <taxon>Pseudomonadota</taxon>
        <taxon>Gammaproteobacteria</taxon>
        <taxon>Chromatiales</taxon>
        <taxon>Ectothiorhodospiraceae</taxon>
        <taxon>Ectothiorhodospira</taxon>
    </lineage>
</organism>
<dbReference type="InterPro" id="IPR013783">
    <property type="entry name" value="Ig-like_fold"/>
</dbReference>
<accession>A0A1H9GG11</accession>